<dbReference type="EMBL" id="LHQQ01000017">
    <property type="protein sequence ID" value="KOS47341.1"/>
    <property type="molecule type" value="Genomic_DNA"/>
</dbReference>
<dbReference type="Proteomes" id="UP000037696">
    <property type="component" value="Unassembled WGS sequence"/>
</dbReference>
<organism evidence="1 2">
    <name type="scientific">Penicillium nordicum</name>
    <dbReference type="NCBI Taxonomy" id="229535"/>
    <lineage>
        <taxon>Eukaryota</taxon>
        <taxon>Fungi</taxon>
        <taxon>Dikarya</taxon>
        <taxon>Ascomycota</taxon>
        <taxon>Pezizomycotina</taxon>
        <taxon>Eurotiomycetes</taxon>
        <taxon>Eurotiomycetidae</taxon>
        <taxon>Eurotiales</taxon>
        <taxon>Aspergillaceae</taxon>
        <taxon>Penicillium</taxon>
    </lineage>
</organism>
<name>A0A0M8PFX8_9EURO</name>
<sequence>MDPSPKPPAPGPTRSGWGYLARTGYGEGYLGILVGPFPFNKVNGGIPMSTGLRRRTTYRGPGSKPFWEGFMPECLNLERQKN</sequence>
<dbReference type="AlphaFoldDB" id="A0A0M8PFX8"/>
<comment type="caution">
    <text evidence="1">The sequence shown here is derived from an EMBL/GenBank/DDBJ whole genome shotgun (WGS) entry which is preliminary data.</text>
</comment>
<accession>A0A0M8PFX8</accession>
<protein>
    <submittedName>
        <fullName evidence="1">Uncharacterized protein</fullName>
    </submittedName>
</protein>
<reference evidence="1 2" key="1">
    <citation type="submission" date="2015-08" db="EMBL/GenBank/DDBJ databases">
        <title>Genome sequencing of Penicillium nordicum.</title>
        <authorList>
            <person name="Nguyen H.D."/>
            <person name="Seifert K.A."/>
        </authorList>
    </citation>
    <scope>NUCLEOTIDE SEQUENCE [LARGE SCALE GENOMIC DNA]</scope>
    <source>
        <strain evidence="1 2">DAOMC 185683</strain>
    </source>
</reference>
<evidence type="ECO:0000313" key="1">
    <source>
        <dbReference type="EMBL" id="KOS47341.1"/>
    </source>
</evidence>
<keyword evidence="2" id="KW-1185">Reference proteome</keyword>
<gene>
    <name evidence="1" type="ORF">ACN38_g1677</name>
</gene>
<proteinExistence type="predicted"/>
<evidence type="ECO:0000313" key="2">
    <source>
        <dbReference type="Proteomes" id="UP000037696"/>
    </source>
</evidence>